<organism evidence="7 8">
    <name type="scientific">Hungatella effluvii</name>
    <dbReference type="NCBI Taxonomy" id="1096246"/>
    <lineage>
        <taxon>Bacteria</taxon>
        <taxon>Bacillati</taxon>
        <taxon>Bacillota</taxon>
        <taxon>Clostridia</taxon>
        <taxon>Lachnospirales</taxon>
        <taxon>Lachnospiraceae</taxon>
        <taxon>Hungatella</taxon>
    </lineage>
</organism>
<feature type="transmembrane region" description="Helical" evidence="5">
    <location>
        <begin position="76"/>
        <end position="94"/>
    </location>
</feature>
<comment type="caution">
    <text evidence="7">The sequence shown here is derived from an EMBL/GenBank/DDBJ whole genome shotgun (WGS) entry which is preliminary data.</text>
</comment>
<evidence type="ECO:0000256" key="3">
    <source>
        <dbReference type="ARBA" id="ARBA00022989"/>
    </source>
</evidence>
<gene>
    <name evidence="7" type="ORF">DFR60_13130</name>
</gene>
<keyword evidence="4 5" id="KW-0472">Membrane</keyword>
<evidence type="ECO:0000256" key="2">
    <source>
        <dbReference type="ARBA" id="ARBA00022692"/>
    </source>
</evidence>
<keyword evidence="2 5" id="KW-0812">Transmembrane</keyword>
<dbReference type="Pfam" id="PF04932">
    <property type="entry name" value="Wzy_C"/>
    <property type="match status" value="1"/>
</dbReference>
<keyword evidence="3 5" id="KW-1133">Transmembrane helix</keyword>
<feature type="transmembrane region" description="Helical" evidence="5">
    <location>
        <begin position="100"/>
        <end position="119"/>
    </location>
</feature>
<dbReference type="EMBL" id="QJKD01000031">
    <property type="protein sequence ID" value="PXX43514.1"/>
    <property type="molecule type" value="Genomic_DNA"/>
</dbReference>
<dbReference type="AlphaFoldDB" id="A0A2V3XTY9"/>
<dbReference type="PANTHER" id="PTHR37422:SF13">
    <property type="entry name" value="LIPOPOLYSACCHARIDE BIOSYNTHESIS PROTEIN PA4999-RELATED"/>
    <property type="match status" value="1"/>
</dbReference>
<dbReference type="InterPro" id="IPR007016">
    <property type="entry name" value="O-antigen_ligase-rel_domated"/>
</dbReference>
<feature type="transmembrane region" description="Helical" evidence="5">
    <location>
        <begin position="53"/>
        <end position="69"/>
    </location>
</feature>
<accession>A0A2V3XTY9</accession>
<name>A0A2V3XTY9_9FIRM</name>
<keyword evidence="8" id="KW-1185">Reference proteome</keyword>
<feature type="transmembrane region" description="Helical" evidence="5">
    <location>
        <begin position="363"/>
        <end position="392"/>
    </location>
</feature>
<feature type="transmembrane region" description="Helical" evidence="5">
    <location>
        <begin position="239"/>
        <end position="259"/>
    </location>
</feature>
<feature type="transmembrane region" description="Helical" evidence="5">
    <location>
        <begin position="319"/>
        <end position="343"/>
    </location>
</feature>
<evidence type="ECO:0000256" key="4">
    <source>
        <dbReference type="ARBA" id="ARBA00023136"/>
    </source>
</evidence>
<evidence type="ECO:0000259" key="6">
    <source>
        <dbReference type="Pfam" id="PF04932"/>
    </source>
</evidence>
<dbReference type="RefSeq" id="WP_110326758.1">
    <property type="nucleotide sequence ID" value="NZ_QJKD01000031.1"/>
</dbReference>
<dbReference type="PANTHER" id="PTHR37422">
    <property type="entry name" value="TEICHURONIC ACID BIOSYNTHESIS PROTEIN TUAE"/>
    <property type="match status" value="1"/>
</dbReference>
<protein>
    <submittedName>
        <fullName evidence="7">O-antigen ligase-like membrane protein</fullName>
    </submittedName>
</protein>
<feature type="domain" description="O-antigen ligase-related" evidence="6">
    <location>
        <begin position="197"/>
        <end position="336"/>
    </location>
</feature>
<reference evidence="7 8" key="1">
    <citation type="submission" date="2018-05" db="EMBL/GenBank/DDBJ databases">
        <title>Genomic Encyclopedia of Type Strains, Phase IV (KMG-IV): sequencing the most valuable type-strain genomes for metagenomic binning, comparative biology and taxonomic classification.</title>
        <authorList>
            <person name="Goeker M."/>
        </authorList>
    </citation>
    <scope>NUCLEOTIDE SEQUENCE [LARGE SCALE GENOMIC DNA]</scope>
    <source>
        <strain evidence="7 8">DSM 24995</strain>
    </source>
</reference>
<evidence type="ECO:0000256" key="1">
    <source>
        <dbReference type="ARBA" id="ARBA00004141"/>
    </source>
</evidence>
<dbReference type="GeneID" id="86065058"/>
<dbReference type="GO" id="GO:0016020">
    <property type="term" value="C:membrane"/>
    <property type="evidence" value="ECO:0007669"/>
    <property type="project" value="UniProtKB-SubCell"/>
</dbReference>
<dbReference type="InterPro" id="IPR051533">
    <property type="entry name" value="WaaL-like"/>
</dbReference>
<dbReference type="Proteomes" id="UP000248057">
    <property type="component" value="Unassembled WGS sequence"/>
</dbReference>
<dbReference type="GO" id="GO:0016874">
    <property type="term" value="F:ligase activity"/>
    <property type="evidence" value="ECO:0007669"/>
    <property type="project" value="UniProtKB-KW"/>
</dbReference>
<feature type="transmembrane region" description="Helical" evidence="5">
    <location>
        <begin position="131"/>
        <end position="152"/>
    </location>
</feature>
<sequence length="401" mass="45539">MDRASIQKTYVSRNISSGARSFFSPSELIFYLALILNIAFSVFYPVYSSLHKYYAYVVFICAFLIFACGKKLKYSGMKAVGMVAFIGMNVLAILMNGSGMGVLIQILWPLCIIYMFKNFHIPDAYIARINVLMMAGWILAVAGSLSYTAAYFEAFEQNVEQRGINPNTIAIIIVTTCLFLGLYIDGKSKSKLWKIIVYVISFAALYRTRSRTSMVAYFAILIVELLLKKKIKRLKKLALILVTLIIAAGIIFPIVYVGLYRNGIITYDTLFLRKRVFTGRQYIWANLWNYLQQNHSAFIWGVGYNTELYSRGTFNLHNAYLMIFAQYGLPTLLVYLAYIIYSVAGMYGKSGQISDLQFKCYQILLYVLIVGFGETVLSYLPNLIYIAMAIGIGCRERLEVD</sequence>
<evidence type="ECO:0000313" key="7">
    <source>
        <dbReference type="EMBL" id="PXX43514.1"/>
    </source>
</evidence>
<feature type="transmembrane region" description="Helical" evidence="5">
    <location>
        <begin position="28"/>
        <end position="47"/>
    </location>
</feature>
<evidence type="ECO:0000313" key="8">
    <source>
        <dbReference type="Proteomes" id="UP000248057"/>
    </source>
</evidence>
<proteinExistence type="predicted"/>
<keyword evidence="7" id="KW-0436">Ligase</keyword>
<evidence type="ECO:0000256" key="5">
    <source>
        <dbReference type="SAM" id="Phobius"/>
    </source>
</evidence>
<comment type="subcellular location">
    <subcellularLocation>
        <location evidence="1">Membrane</location>
        <topology evidence="1">Multi-pass membrane protein</topology>
    </subcellularLocation>
</comment>
<feature type="transmembrane region" description="Helical" evidence="5">
    <location>
        <begin position="164"/>
        <end position="184"/>
    </location>
</feature>